<protein>
    <recommendedName>
        <fullName evidence="3">Type II toxin-antitoxin system RelE/ParE family toxin</fullName>
    </recommendedName>
</protein>
<reference evidence="1 2" key="1">
    <citation type="submission" date="2019-03" db="EMBL/GenBank/DDBJ databases">
        <title>Draft genome of Brevundimonas sp. a heavy metal resistant soil bacteria.</title>
        <authorList>
            <person name="Soto J."/>
        </authorList>
    </citation>
    <scope>NUCLEOTIDE SEQUENCE [LARGE SCALE GENOMIC DNA]</scope>
    <source>
        <strain evidence="1 2">B-10</strain>
    </source>
</reference>
<evidence type="ECO:0008006" key="3">
    <source>
        <dbReference type="Google" id="ProtNLM"/>
    </source>
</evidence>
<sequence length="101" mass="11772">MRQVRWSKEARDAQRDWLDHLEGIDPRLTDRALAENEALSLRAGAGPFRFRPSRWRGLREASLVRWRKIIVFQVLGDEVLIISFYDARQDLTGVQPVPESN</sequence>
<organism evidence="1 2">
    <name type="scientific">Brevundimonas intermedia</name>
    <dbReference type="NCBI Taxonomy" id="74315"/>
    <lineage>
        <taxon>Bacteria</taxon>
        <taxon>Pseudomonadati</taxon>
        <taxon>Pseudomonadota</taxon>
        <taxon>Alphaproteobacteria</taxon>
        <taxon>Caulobacterales</taxon>
        <taxon>Caulobacteraceae</taxon>
        <taxon>Brevundimonas</taxon>
    </lineage>
</organism>
<comment type="caution">
    <text evidence="1">The sequence shown here is derived from an EMBL/GenBank/DDBJ whole genome shotgun (WGS) entry which is preliminary data.</text>
</comment>
<keyword evidence="2" id="KW-1185">Reference proteome</keyword>
<proteinExistence type="predicted"/>
<evidence type="ECO:0000313" key="2">
    <source>
        <dbReference type="Proteomes" id="UP000298216"/>
    </source>
</evidence>
<gene>
    <name evidence="1" type="ORF">EGY25_13455</name>
</gene>
<name>A0A4Y9RVI2_9CAUL</name>
<dbReference type="Proteomes" id="UP000298216">
    <property type="component" value="Unassembled WGS sequence"/>
</dbReference>
<accession>A0A4Y9RVI2</accession>
<evidence type="ECO:0000313" key="1">
    <source>
        <dbReference type="EMBL" id="TFW12972.1"/>
    </source>
</evidence>
<dbReference type="InterPro" id="IPR035093">
    <property type="entry name" value="RelE/ParE_toxin_dom_sf"/>
</dbReference>
<dbReference type="Gene3D" id="3.30.2310.20">
    <property type="entry name" value="RelE-like"/>
    <property type="match status" value="1"/>
</dbReference>
<dbReference type="AlphaFoldDB" id="A0A4Y9RVI2"/>
<dbReference type="EMBL" id="SPVH01000006">
    <property type="protein sequence ID" value="TFW12972.1"/>
    <property type="molecule type" value="Genomic_DNA"/>
</dbReference>
<dbReference type="OrthoDB" id="7205345at2"/>
<dbReference type="RefSeq" id="WP_135195439.1">
    <property type="nucleotide sequence ID" value="NZ_SPVH01000006.1"/>
</dbReference>